<name>A0A2Y9BJA0_9FIRM</name>
<evidence type="ECO:0000256" key="3">
    <source>
        <dbReference type="ARBA" id="ARBA00022475"/>
    </source>
</evidence>
<dbReference type="RefSeq" id="WP_109732285.1">
    <property type="nucleotide sequence ID" value="NZ_BAAACK010000029.1"/>
</dbReference>
<dbReference type="InterPro" id="IPR035906">
    <property type="entry name" value="MetI-like_sf"/>
</dbReference>
<comment type="subcellular location">
    <subcellularLocation>
        <location evidence="1 7">Cell membrane</location>
        <topology evidence="1 7">Multi-pass membrane protein</topology>
    </subcellularLocation>
</comment>
<dbReference type="GO" id="GO:0055085">
    <property type="term" value="P:transmembrane transport"/>
    <property type="evidence" value="ECO:0007669"/>
    <property type="project" value="InterPro"/>
</dbReference>
<dbReference type="PANTHER" id="PTHR43227">
    <property type="entry name" value="BLL4140 PROTEIN"/>
    <property type="match status" value="1"/>
</dbReference>
<evidence type="ECO:0000313" key="10">
    <source>
        <dbReference type="Proteomes" id="UP000245845"/>
    </source>
</evidence>
<keyword evidence="6 7" id="KW-0472">Membrane</keyword>
<dbReference type="InterPro" id="IPR050809">
    <property type="entry name" value="UgpAE/MalFG_permease"/>
</dbReference>
<evidence type="ECO:0000256" key="7">
    <source>
        <dbReference type="RuleBase" id="RU363032"/>
    </source>
</evidence>
<feature type="transmembrane region" description="Helical" evidence="7">
    <location>
        <begin position="107"/>
        <end position="128"/>
    </location>
</feature>
<dbReference type="InterPro" id="IPR000515">
    <property type="entry name" value="MetI-like"/>
</dbReference>
<dbReference type="CDD" id="cd06261">
    <property type="entry name" value="TM_PBP2"/>
    <property type="match status" value="1"/>
</dbReference>
<comment type="similarity">
    <text evidence="7">Belongs to the binding-protein-dependent transport system permease family.</text>
</comment>
<dbReference type="PANTHER" id="PTHR43227:SF11">
    <property type="entry name" value="BLL4140 PROTEIN"/>
    <property type="match status" value="1"/>
</dbReference>
<dbReference type="AlphaFoldDB" id="A0A2Y9BJA0"/>
<dbReference type="EMBL" id="QGDL01000010">
    <property type="protein sequence ID" value="PWJ27923.1"/>
    <property type="molecule type" value="Genomic_DNA"/>
</dbReference>
<evidence type="ECO:0000256" key="1">
    <source>
        <dbReference type="ARBA" id="ARBA00004651"/>
    </source>
</evidence>
<feature type="transmembrane region" description="Helical" evidence="7">
    <location>
        <begin position="157"/>
        <end position="180"/>
    </location>
</feature>
<keyword evidence="10" id="KW-1185">Reference proteome</keyword>
<protein>
    <submittedName>
        <fullName evidence="9">Raffinose/stachyose/melibiose transport system permease protein</fullName>
    </submittedName>
</protein>
<feature type="transmembrane region" description="Helical" evidence="7">
    <location>
        <begin position="261"/>
        <end position="283"/>
    </location>
</feature>
<evidence type="ECO:0000256" key="2">
    <source>
        <dbReference type="ARBA" id="ARBA00022448"/>
    </source>
</evidence>
<feature type="transmembrane region" description="Helical" evidence="7">
    <location>
        <begin position="12"/>
        <end position="39"/>
    </location>
</feature>
<dbReference type="Gene3D" id="1.10.3720.10">
    <property type="entry name" value="MetI-like"/>
    <property type="match status" value="1"/>
</dbReference>
<keyword evidence="5 7" id="KW-1133">Transmembrane helix</keyword>
<reference evidence="9 10" key="1">
    <citation type="submission" date="2018-05" db="EMBL/GenBank/DDBJ databases">
        <title>The Hungate 1000. A catalogue of reference genomes from the rumen microbiome.</title>
        <authorList>
            <person name="Kelly W."/>
        </authorList>
    </citation>
    <scope>NUCLEOTIDE SEQUENCE [LARGE SCALE GENOMIC DNA]</scope>
    <source>
        <strain evidence="9 10">NLAE-zl-C242</strain>
    </source>
</reference>
<dbReference type="Proteomes" id="UP000245845">
    <property type="component" value="Unassembled WGS sequence"/>
</dbReference>
<keyword evidence="2 7" id="KW-0813">Transport</keyword>
<comment type="caution">
    <text evidence="9">The sequence shown here is derived from an EMBL/GenBank/DDBJ whole genome shotgun (WGS) entry which is preliminary data.</text>
</comment>
<evidence type="ECO:0000256" key="5">
    <source>
        <dbReference type="ARBA" id="ARBA00022989"/>
    </source>
</evidence>
<feature type="domain" description="ABC transmembrane type-1" evidence="8">
    <location>
        <begin position="70"/>
        <end position="284"/>
    </location>
</feature>
<dbReference type="PROSITE" id="PS50928">
    <property type="entry name" value="ABC_TM1"/>
    <property type="match status" value="1"/>
</dbReference>
<gene>
    <name evidence="9" type="ORF">A8806_11098</name>
</gene>
<evidence type="ECO:0000256" key="4">
    <source>
        <dbReference type="ARBA" id="ARBA00022692"/>
    </source>
</evidence>
<keyword evidence="3" id="KW-1003">Cell membrane</keyword>
<organism evidence="9 10">
    <name type="scientific">Faecalicatena orotica</name>
    <dbReference type="NCBI Taxonomy" id="1544"/>
    <lineage>
        <taxon>Bacteria</taxon>
        <taxon>Bacillati</taxon>
        <taxon>Bacillota</taxon>
        <taxon>Clostridia</taxon>
        <taxon>Lachnospirales</taxon>
        <taxon>Lachnospiraceae</taxon>
        <taxon>Faecalicatena</taxon>
    </lineage>
</organism>
<accession>A0A2Y9BJA0</accession>
<keyword evidence="4 7" id="KW-0812">Transmembrane</keyword>
<evidence type="ECO:0000313" key="9">
    <source>
        <dbReference type="EMBL" id="PWJ27923.1"/>
    </source>
</evidence>
<feature type="transmembrane region" description="Helical" evidence="7">
    <location>
        <begin position="74"/>
        <end position="95"/>
    </location>
</feature>
<evidence type="ECO:0000259" key="8">
    <source>
        <dbReference type="PROSITE" id="PS50928"/>
    </source>
</evidence>
<dbReference type="GO" id="GO:0005886">
    <property type="term" value="C:plasma membrane"/>
    <property type="evidence" value="ECO:0007669"/>
    <property type="project" value="UniProtKB-SubCell"/>
</dbReference>
<dbReference type="OrthoDB" id="9774308at2"/>
<dbReference type="SUPFAM" id="SSF161098">
    <property type="entry name" value="MetI-like"/>
    <property type="match status" value="1"/>
</dbReference>
<sequence>MKKLGKKNEKIAYLYILPLLVLSFALVYYCIIDTAFVSFTDWDGMSDSFQFVGLKNYTKMLADGVFWKSVTNNIIFFVGTVFIQALLGFILAVFLKRKLFGSNVFKAIYFLPIAMATSIITAIFKIIMDPTNGTLNQFLRAIHLGGLAQSWLGDPKIALISVIVVNIFQWMGFSMITYYAGLMALPDDIYEAAKIDGAGFWRTTFSVTFPMLKGTTNVLIILGIVGSLKTFDLVKLLTGGGPGRATTVMNTYLYEKAFNDFNAGGAASIGVAILIIAMIMSFLQIKLGKED</sequence>
<evidence type="ECO:0000256" key="6">
    <source>
        <dbReference type="ARBA" id="ARBA00023136"/>
    </source>
</evidence>
<proteinExistence type="inferred from homology"/>
<dbReference type="Pfam" id="PF00528">
    <property type="entry name" value="BPD_transp_1"/>
    <property type="match status" value="1"/>
</dbReference>